<comment type="similarity">
    <text evidence="1">Belongs to the ComF/GntX family.</text>
</comment>
<reference evidence="3 4" key="1">
    <citation type="submission" date="2013-03" db="EMBL/GenBank/DDBJ databases">
        <title>The Genome Sequence of Enterococcus sulfureus ATCC_49903 (PacBio/Illumina hybrid assembly).</title>
        <authorList>
            <consortium name="The Broad Institute Genomics Platform"/>
            <consortium name="The Broad Institute Genome Sequencing Center for Infectious Disease"/>
            <person name="Earl A."/>
            <person name="Russ C."/>
            <person name="Gilmore M."/>
            <person name="Surin D."/>
            <person name="Walker B."/>
            <person name="Young S."/>
            <person name="Zeng Q."/>
            <person name="Gargeya S."/>
            <person name="Fitzgerald M."/>
            <person name="Haas B."/>
            <person name="Abouelleil A."/>
            <person name="Allen A.W."/>
            <person name="Alvarado L."/>
            <person name="Arachchi H.M."/>
            <person name="Berlin A.M."/>
            <person name="Chapman S.B."/>
            <person name="Gainer-Dewar J."/>
            <person name="Goldberg J."/>
            <person name="Griggs A."/>
            <person name="Gujja S."/>
            <person name="Hansen M."/>
            <person name="Howarth C."/>
            <person name="Imamovic A."/>
            <person name="Ireland A."/>
            <person name="Larimer J."/>
            <person name="McCowan C."/>
            <person name="Murphy C."/>
            <person name="Pearson M."/>
            <person name="Poon T.W."/>
            <person name="Priest M."/>
            <person name="Roberts A."/>
            <person name="Saif S."/>
            <person name="Shea T."/>
            <person name="Sisk P."/>
            <person name="Sykes S."/>
            <person name="Wortman J."/>
            <person name="Nusbaum C."/>
            <person name="Birren B."/>
        </authorList>
    </citation>
    <scope>NUCLEOTIDE SEQUENCE [LARGE SCALE GENOMIC DNA]</scope>
    <source>
        <strain evidence="3 4">ATCC 49903</strain>
    </source>
</reference>
<dbReference type="PATRIC" id="fig|1140003.3.peg.1272"/>
<evidence type="ECO:0000313" key="3">
    <source>
        <dbReference type="EMBL" id="EOT83639.1"/>
    </source>
</evidence>
<dbReference type="PANTHER" id="PTHR47505">
    <property type="entry name" value="DNA UTILIZATION PROTEIN YHGH"/>
    <property type="match status" value="1"/>
</dbReference>
<dbReference type="PANTHER" id="PTHR47505:SF1">
    <property type="entry name" value="DNA UTILIZATION PROTEIN YHGH"/>
    <property type="match status" value="1"/>
</dbReference>
<protein>
    <recommendedName>
        <fullName evidence="2">Phosphoribosyltransferase domain-containing protein</fullName>
    </recommendedName>
</protein>
<dbReference type="EMBL" id="ASWO01000005">
    <property type="protein sequence ID" value="EOT83639.1"/>
    <property type="molecule type" value="Genomic_DNA"/>
</dbReference>
<dbReference type="SUPFAM" id="SSF53271">
    <property type="entry name" value="PRTase-like"/>
    <property type="match status" value="1"/>
</dbReference>
<comment type="caution">
    <text evidence="3">The sequence shown here is derived from an EMBL/GenBank/DDBJ whole genome shotgun (WGS) entry which is preliminary data.</text>
</comment>
<accession>S0NQQ0</accession>
<feature type="domain" description="Phosphoribosyltransferase" evidence="2">
    <location>
        <begin position="135"/>
        <end position="222"/>
    </location>
</feature>
<evidence type="ECO:0000256" key="1">
    <source>
        <dbReference type="ARBA" id="ARBA00008007"/>
    </source>
</evidence>
<dbReference type="STRING" id="1140003.OMY_01316"/>
<keyword evidence="4" id="KW-1185">Reference proteome</keyword>
<proteinExistence type="inferred from homology"/>
<organism evidence="3 4">
    <name type="scientific">Enterococcus sulfureus ATCC 49903</name>
    <dbReference type="NCBI Taxonomy" id="1140003"/>
    <lineage>
        <taxon>Bacteria</taxon>
        <taxon>Bacillati</taxon>
        <taxon>Bacillota</taxon>
        <taxon>Bacilli</taxon>
        <taxon>Lactobacillales</taxon>
        <taxon>Enterococcaceae</taxon>
        <taxon>Enterococcus</taxon>
    </lineage>
</organism>
<dbReference type="Pfam" id="PF00156">
    <property type="entry name" value="Pribosyltran"/>
    <property type="match status" value="1"/>
</dbReference>
<dbReference type="Gene3D" id="3.40.50.2020">
    <property type="match status" value="1"/>
</dbReference>
<sequence length="226" mass="26843">MKCSYCQKAIVRNLTFSEIISLRYPISEFCFSCQQRFIPISKFRCPTCCKTQEANHQCDECLLWQCNYPEYAFCHHALYQYKDGFKEWLTRYKFNQETLLASTFVPVLKQHLRRFDQWIICPIPLSTQRFSQRGFNQVEFVLTQAKIPYQMLLKKEIHSAPQSEKKRHERLQTRQPFQLAITADQVEGRSILLVDDVYTTGRTMFHAAECLLRLPVKKIQTFSFAR</sequence>
<dbReference type="RefSeq" id="WP_016185767.1">
    <property type="nucleotide sequence ID" value="NZ_ASWO01000005.1"/>
</dbReference>
<dbReference type="AlphaFoldDB" id="S0NQQ0"/>
<dbReference type="eggNOG" id="COG1040">
    <property type="taxonomic scope" value="Bacteria"/>
</dbReference>
<evidence type="ECO:0000259" key="2">
    <source>
        <dbReference type="Pfam" id="PF00156"/>
    </source>
</evidence>
<name>S0NQQ0_9ENTE</name>
<gene>
    <name evidence="3" type="ORF">I573_01364</name>
</gene>
<dbReference type="InterPro" id="IPR000836">
    <property type="entry name" value="PRTase_dom"/>
</dbReference>
<dbReference type="OrthoDB" id="9779910at2"/>
<dbReference type="CDD" id="cd06223">
    <property type="entry name" value="PRTases_typeI"/>
    <property type="match status" value="1"/>
</dbReference>
<dbReference type="InterPro" id="IPR051910">
    <property type="entry name" value="ComF/GntX_DNA_util-trans"/>
</dbReference>
<evidence type="ECO:0000313" key="4">
    <source>
        <dbReference type="Proteomes" id="UP000015961"/>
    </source>
</evidence>
<dbReference type="Proteomes" id="UP000015961">
    <property type="component" value="Unassembled WGS sequence"/>
</dbReference>
<dbReference type="InterPro" id="IPR029057">
    <property type="entry name" value="PRTase-like"/>
</dbReference>